<evidence type="ECO:0000313" key="6">
    <source>
        <dbReference type="EMBL" id="RJG12083.1"/>
    </source>
</evidence>
<name>A0A418XHX1_9PSED</name>
<dbReference type="RefSeq" id="WP_119952427.1">
    <property type="nucleotide sequence ID" value="NZ_QYUR01000002.1"/>
</dbReference>
<dbReference type="GO" id="GO:0046872">
    <property type="term" value="F:metal ion binding"/>
    <property type="evidence" value="ECO:0007669"/>
    <property type="project" value="UniProtKB-KW"/>
</dbReference>
<dbReference type="GO" id="GO:0005737">
    <property type="term" value="C:cytoplasm"/>
    <property type="evidence" value="ECO:0007669"/>
    <property type="project" value="UniProtKB-ARBA"/>
</dbReference>
<comment type="caution">
    <text evidence="6">The sequence shown here is derived from an EMBL/GenBank/DDBJ whole genome shotgun (WGS) entry which is preliminary data.</text>
</comment>
<keyword evidence="4" id="KW-0411">Iron-sulfur</keyword>
<dbReference type="EMBL" id="QYUR01000002">
    <property type="protein sequence ID" value="RJG12083.1"/>
    <property type="molecule type" value="Genomic_DNA"/>
</dbReference>
<keyword evidence="3" id="KW-0408">Iron</keyword>
<dbReference type="Gene3D" id="3.40.5.90">
    <property type="entry name" value="CDGSH iron-sulfur domain, mitoNEET-type"/>
    <property type="match status" value="2"/>
</dbReference>
<dbReference type="AlphaFoldDB" id="A0A418XHX1"/>
<dbReference type="PANTHER" id="PTHR46491">
    <property type="entry name" value="CDGSH IRON SULFUR DOMAIN PROTEIN HOMOLOG"/>
    <property type="match status" value="1"/>
</dbReference>
<dbReference type="PANTHER" id="PTHR46491:SF3">
    <property type="entry name" value="CDGSH IRON-SULFUR DOMAIN-CONTAINING PROTEIN 3, MITOCHONDRIAL"/>
    <property type="match status" value="1"/>
</dbReference>
<keyword evidence="1" id="KW-0001">2Fe-2S</keyword>
<evidence type="ECO:0000256" key="2">
    <source>
        <dbReference type="ARBA" id="ARBA00022723"/>
    </source>
</evidence>
<protein>
    <submittedName>
        <fullName evidence="6">CDGSH iron-sulfur domain-containing protein</fullName>
    </submittedName>
</protein>
<proteinExistence type="predicted"/>
<feature type="domain" description="Iron-binding zinc finger CDGSH type" evidence="5">
    <location>
        <begin position="9"/>
        <end position="46"/>
    </location>
</feature>
<keyword evidence="2" id="KW-0479">Metal-binding</keyword>
<organism evidence="6 7">
    <name type="scientific">Pseudomonas cavernicola</name>
    <dbReference type="NCBI Taxonomy" id="2320866"/>
    <lineage>
        <taxon>Bacteria</taxon>
        <taxon>Pseudomonadati</taxon>
        <taxon>Pseudomonadota</taxon>
        <taxon>Gammaproteobacteria</taxon>
        <taxon>Pseudomonadales</taxon>
        <taxon>Pseudomonadaceae</taxon>
        <taxon>Pseudomonas</taxon>
    </lineage>
</organism>
<dbReference type="InterPro" id="IPR052950">
    <property type="entry name" value="CISD"/>
</dbReference>
<evidence type="ECO:0000256" key="3">
    <source>
        <dbReference type="ARBA" id="ARBA00023004"/>
    </source>
</evidence>
<keyword evidence="7" id="KW-1185">Reference proteome</keyword>
<feature type="domain" description="Iron-binding zinc finger CDGSH type" evidence="5">
    <location>
        <begin position="47"/>
        <end position="80"/>
    </location>
</feature>
<accession>A0A418XHX1</accession>
<dbReference type="GO" id="GO:0051537">
    <property type="term" value="F:2 iron, 2 sulfur cluster binding"/>
    <property type="evidence" value="ECO:0007669"/>
    <property type="project" value="UniProtKB-KW"/>
</dbReference>
<evidence type="ECO:0000259" key="5">
    <source>
        <dbReference type="SMART" id="SM00704"/>
    </source>
</evidence>
<dbReference type="OrthoDB" id="9795032at2"/>
<dbReference type="Pfam" id="PF09360">
    <property type="entry name" value="zf-CDGSH"/>
    <property type="match status" value="1"/>
</dbReference>
<evidence type="ECO:0000256" key="1">
    <source>
        <dbReference type="ARBA" id="ARBA00022714"/>
    </source>
</evidence>
<dbReference type="Proteomes" id="UP000284021">
    <property type="component" value="Unassembled WGS sequence"/>
</dbReference>
<dbReference type="InterPro" id="IPR018967">
    <property type="entry name" value="FeS-contain_CDGSH-typ"/>
</dbReference>
<dbReference type="SMART" id="SM00704">
    <property type="entry name" value="ZnF_CDGSH"/>
    <property type="match status" value="2"/>
</dbReference>
<evidence type="ECO:0000313" key="7">
    <source>
        <dbReference type="Proteomes" id="UP000284021"/>
    </source>
</evidence>
<gene>
    <name evidence="6" type="ORF">D3879_01790</name>
</gene>
<evidence type="ECO:0000256" key="4">
    <source>
        <dbReference type="ARBA" id="ARBA00023014"/>
    </source>
</evidence>
<reference evidence="6 7" key="1">
    <citation type="submission" date="2018-09" db="EMBL/GenBank/DDBJ databases">
        <authorList>
            <person name="Zhu H."/>
        </authorList>
    </citation>
    <scope>NUCLEOTIDE SEQUENCE [LARGE SCALE GENOMIC DNA]</scope>
    <source>
        <strain evidence="6 7">K1S02-6</strain>
    </source>
</reference>
<dbReference type="InterPro" id="IPR042216">
    <property type="entry name" value="MitoNEET_CISD"/>
</dbReference>
<sequence length="80" mass="8862">MTDVVIAQRGPYEVEVVAGLDYFWCRCGRSATQPFCDGTHKGSGIHPLKYHAEQSETLYFCGCKHTQSPPCCDGTHQTLP</sequence>